<proteinExistence type="predicted"/>
<evidence type="ECO:0000313" key="2">
    <source>
        <dbReference type="Proteomes" id="UP000789901"/>
    </source>
</evidence>
<reference evidence="1 2" key="1">
    <citation type="submission" date="2021-06" db="EMBL/GenBank/DDBJ databases">
        <authorList>
            <person name="Kallberg Y."/>
            <person name="Tangrot J."/>
            <person name="Rosling A."/>
        </authorList>
    </citation>
    <scope>NUCLEOTIDE SEQUENCE [LARGE SCALE GENOMIC DNA]</scope>
    <source>
        <strain evidence="1 2">120-4 pot B 10/14</strain>
    </source>
</reference>
<evidence type="ECO:0000313" key="1">
    <source>
        <dbReference type="EMBL" id="CAG8833091.1"/>
    </source>
</evidence>
<keyword evidence="2" id="KW-1185">Reference proteome</keyword>
<name>A0ABN7WJ06_GIGMA</name>
<sequence length="92" mass="10442">RPSEPTKKWYKILDSVSISDWISENNKESLQLIGIKAKGEFSPIGKNRIANTFKNDTSATKVVLLCNRRKANLEKLIKDTERVAPILPSLFQ</sequence>
<gene>
    <name evidence="1" type="ORF">GMARGA_LOCUS31381</name>
</gene>
<comment type="caution">
    <text evidence="1">The sequence shown here is derived from an EMBL/GenBank/DDBJ whole genome shotgun (WGS) entry which is preliminary data.</text>
</comment>
<accession>A0ABN7WJ06</accession>
<organism evidence="1 2">
    <name type="scientific">Gigaspora margarita</name>
    <dbReference type="NCBI Taxonomy" id="4874"/>
    <lineage>
        <taxon>Eukaryota</taxon>
        <taxon>Fungi</taxon>
        <taxon>Fungi incertae sedis</taxon>
        <taxon>Mucoromycota</taxon>
        <taxon>Glomeromycotina</taxon>
        <taxon>Glomeromycetes</taxon>
        <taxon>Diversisporales</taxon>
        <taxon>Gigasporaceae</taxon>
        <taxon>Gigaspora</taxon>
    </lineage>
</organism>
<protein>
    <submittedName>
        <fullName evidence="1">34001_t:CDS:1</fullName>
    </submittedName>
</protein>
<dbReference type="EMBL" id="CAJVQB010046688">
    <property type="protein sequence ID" value="CAG8833091.1"/>
    <property type="molecule type" value="Genomic_DNA"/>
</dbReference>
<dbReference type="Proteomes" id="UP000789901">
    <property type="component" value="Unassembled WGS sequence"/>
</dbReference>
<feature type="non-terminal residue" evidence="1">
    <location>
        <position position="1"/>
    </location>
</feature>